<dbReference type="Gene3D" id="3.30.1360.40">
    <property type="match status" value="1"/>
</dbReference>
<dbReference type="GO" id="GO:0005737">
    <property type="term" value="C:cytoplasm"/>
    <property type="evidence" value="ECO:0007669"/>
    <property type="project" value="UniProtKB-SubCell"/>
</dbReference>
<comment type="function">
    <text evidence="7">Regulates arginine biosynthesis genes.</text>
</comment>
<dbReference type="Gene3D" id="1.10.10.10">
    <property type="entry name" value="Winged helix-like DNA-binding domain superfamily/Winged helix DNA-binding domain"/>
    <property type="match status" value="1"/>
</dbReference>
<name>E6LGW9_ENTI1</name>
<dbReference type="EMBL" id="AEPV01000066">
    <property type="protein sequence ID" value="EFU73493.1"/>
    <property type="molecule type" value="Genomic_DNA"/>
</dbReference>
<dbReference type="HAMAP" id="MF_00173">
    <property type="entry name" value="Arg_repressor"/>
    <property type="match status" value="1"/>
</dbReference>
<dbReference type="InterPro" id="IPR036390">
    <property type="entry name" value="WH_DNA-bd_sf"/>
</dbReference>
<gene>
    <name evidence="7" type="primary">argR</name>
    <name evidence="10" type="ORF">HMPREF9088_1609</name>
</gene>
<dbReference type="eggNOG" id="COG1438">
    <property type="taxonomic scope" value="Bacteria"/>
</dbReference>
<accession>E6LGW9</accession>
<dbReference type="GO" id="GO:0034618">
    <property type="term" value="F:arginine binding"/>
    <property type="evidence" value="ECO:0007669"/>
    <property type="project" value="InterPro"/>
</dbReference>
<dbReference type="SUPFAM" id="SSF55252">
    <property type="entry name" value="C-terminal domain of arginine repressor"/>
    <property type="match status" value="1"/>
</dbReference>
<dbReference type="AlphaFoldDB" id="E6LGW9"/>
<organism evidence="10 11">
    <name type="scientific">Enterococcus italicus (strain DSM 15952 / CCUG 50447 / LMG 22039 / TP 1.5)</name>
    <dbReference type="NCBI Taxonomy" id="888064"/>
    <lineage>
        <taxon>Bacteria</taxon>
        <taxon>Bacillati</taxon>
        <taxon>Bacillota</taxon>
        <taxon>Bacilli</taxon>
        <taxon>Lactobacillales</taxon>
        <taxon>Enterococcaceae</taxon>
        <taxon>Enterococcus</taxon>
    </lineage>
</organism>
<feature type="domain" description="Arginine repressor C-terminal" evidence="9">
    <location>
        <begin position="91"/>
        <end position="156"/>
    </location>
</feature>
<dbReference type="InterPro" id="IPR001669">
    <property type="entry name" value="Arg_repress"/>
</dbReference>
<dbReference type="Proteomes" id="UP000010296">
    <property type="component" value="Unassembled WGS sequence"/>
</dbReference>
<keyword evidence="11" id="KW-1185">Reference proteome</keyword>
<dbReference type="GO" id="GO:0006526">
    <property type="term" value="P:L-arginine biosynthetic process"/>
    <property type="evidence" value="ECO:0007669"/>
    <property type="project" value="UniProtKB-UniPathway"/>
</dbReference>
<dbReference type="InterPro" id="IPR036388">
    <property type="entry name" value="WH-like_DNA-bd_sf"/>
</dbReference>
<keyword evidence="4 7" id="KW-0805">Transcription regulation</keyword>
<proteinExistence type="inferred from homology"/>
<dbReference type="Pfam" id="PF01316">
    <property type="entry name" value="Arg_repressor"/>
    <property type="match status" value="1"/>
</dbReference>
<dbReference type="Pfam" id="PF02863">
    <property type="entry name" value="Arg_repressor_C"/>
    <property type="match status" value="1"/>
</dbReference>
<evidence type="ECO:0000259" key="8">
    <source>
        <dbReference type="Pfam" id="PF01316"/>
    </source>
</evidence>
<keyword evidence="3 7" id="KW-0963">Cytoplasm</keyword>
<keyword evidence="7" id="KW-0028">Amino-acid biosynthesis</keyword>
<reference evidence="10 11" key="1">
    <citation type="submission" date="2010-12" db="EMBL/GenBank/DDBJ databases">
        <authorList>
            <person name="Muzny D."/>
            <person name="Qin X."/>
            <person name="Deng J."/>
            <person name="Jiang H."/>
            <person name="Liu Y."/>
            <person name="Qu J."/>
            <person name="Song X.-Z."/>
            <person name="Zhang L."/>
            <person name="Thornton R."/>
            <person name="Coyle M."/>
            <person name="Francisco L."/>
            <person name="Jackson L."/>
            <person name="Javaid M."/>
            <person name="Korchina V."/>
            <person name="Kovar C."/>
            <person name="Mata R."/>
            <person name="Mathew T."/>
            <person name="Ngo R."/>
            <person name="Nguyen L."/>
            <person name="Nguyen N."/>
            <person name="Okwuonu G."/>
            <person name="Ongeri F."/>
            <person name="Pham C."/>
            <person name="Simmons D."/>
            <person name="Wilczek-Boney K."/>
            <person name="Hale W."/>
            <person name="Jakkamsetti A."/>
            <person name="Pham P."/>
            <person name="Ruth R."/>
            <person name="San Lucas F."/>
            <person name="Warren J."/>
            <person name="Zhang J."/>
            <person name="Zhao Z."/>
            <person name="Zhou C."/>
            <person name="Zhu D."/>
            <person name="Lee S."/>
            <person name="Bess C."/>
            <person name="Blankenburg K."/>
            <person name="Forbes L."/>
            <person name="Fu Q."/>
            <person name="Gubbala S."/>
            <person name="Hirani K."/>
            <person name="Jayaseelan J.C."/>
            <person name="Lara F."/>
            <person name="Munidasa M."/>
            <person name="Palculict T."/>
            <person name="Patil S."/>
            <person name="Pu L.-L."/>
            <person name="Saada N."/>
            <person name="Tang L."/>
            <person name="Weissenberger G."/>
            <person name="Zhu Y."/>
            <person name="Hemphill L."/>
            <person name="Shang Y."/>
            <person name="Youmans B."/>
            <person name="Ayvaz T."/>
            <person name="Ross M."/>
            <person name="Santibanez J."/>
            <person name="Aqrawi P."/>
            <person name="Gross S."/>
            <person name="Joshi V."/>
            <person name="Fowler G."/>
            <person name="Nazareth L."/>
            <person name="Reid J."/>
            <person name="Worley K."/>
            <person name="Petrosino J."/>
            <person name="Highlander S."/>
            <person name="Gibbs R."/>
        </authorList>
    </citation>
    <scope>NUCLEOTIDE SEQUENCE [LARGE SCALE GENOMIC DNA]</scope>
    <source>
        <strain evidence="11">DSM 15952 / CCUG 50447 / LMG 22039 / TP 1.5</strain>
    </source>
</reference>
<evidence type="ECO:0000256" key="4">
    <source>
        <dbReference type="ARBA" id="ARBA00023015"/>
    </source>
</evidence>
<dbReference type="PANTHER" id="PTHR34471:SF1">
    <property type="entry name" value="ARGININE REPRESSOR"/>
    <property type="match status" value="1"/>
</dbReference>
<evidence type="ECO:0000256" key="6">
    <source>
        <dbReference type="ARBA" id="ARBA00023163"/>
    </source>
</evidence>
<dbReference type="GO" id="GO:1900079">
    <property type="term" value="P:regulation of arginine biosynthetic process"/>
    <property type="evidence" value="ECO:0007669"/>
    <property type="project" value="UniProtKB-UniRule"/>
</dbReference>
<dbReference type="PANTHER" id="PTHR34471">
    <property type="entry name" value="ARGININE REPRESSOR"/>
    <property type="match status" value="1"/>
</dbReference>
<evidence type="ECO:0000313" key="10">
    <source>
        <dbReference type="EMBL" id="EFU73493.1"/>
    </source>
</evidence>
<evidence type="ECO:0000256" key="5">
    <source>
        <dbReference type="ARBA" id="ARBA00023125"/>
    </source>
</evidence>
<dbReference type="UniPathway" id="UPA00068"/>
<dbReference type="STRING" id="888064.HMPREF9088_1609"/>
<comment type="pathway">
    <text evidence="7">Amino-acid biosynthesis; L-arginine biosynthesis [regulation].</text>
</comment>
<dbReference type="InterPro" id="IPR036251">
    <property type="entry name" value="Arg_repress_C_sf"/>
</dbReference>
<dbReference type="InterPro" id="IPR020900">
    <property type="entry name" value="Arg_repress_DNA-bd"/>
</dbReference>
<evidence type="ECO:0000259" key="9">
    <source>
        <dbReference type="Pfam" id="PF02863"/>
    </source>
</evidence>
<dbReference type="GO" id="GO:0051259">
    <property type="term" value="P:protein complex oligomerization"/>
    <property type="evidence" value="ECO:0007669"/>
    <property type="project" value="InterPro"/>
</dbReference>
<comment type="caution">
    <text evidence="10">The sequence shown here is derived from an EMBL/GenBank/DDBJ whole genome shotgun (WGS) entry which is preliminary data.</text>
</comment>
<evidence type="ECO:0000256" key="1">
    <source>
        <dbReference type="ARBA" id="ARBA00004496"/>
    </source>
</evidence>
<dbReference type="InterPro" id="IPR020899">
    <property type="entry name" value="Arg_repress_C"/>
</dbReference>
<dbReference type="HOGENOM" id="CLU_097103_3_0_9"/>
<evidence type="ECO:0000256" key="3">
    <source>
        <dbReference type="ARBA" id="ARBA00022490"/>
    </source>
</evidence>
<dbReference type="GO" id="GO:0003677">
    <property type="term" value="F:DNA binding"/>
    <property type="evidence" value="ECO:0007669"/>
    <property type="project" value="UniProtKB-KW"/>
</dbReference>
<keyword evidence="5 7" id="KW-0238">DNA-binding</keyword>
<evidence type="ECO:0000256" key="7">
    <source>
        <dbReference type="HAMAP-Rule" id="MF_00173"/>
    </source>
</evidence>
<keyword evidence="6 7" id="KW-0804">Transcription</keyword>
<dbReference type="PRINTS" id="PR01467">
    <property type="entry name" value="ARGREPRESSOR"/>
</dbReference>
<evidence type="ECO:0000256" key="2">
    <source>
        <dbReference type="ARBA" id="ARBA00008316"/>
    </source>
</evidence>
<protein>
    <recommendedName>
        <fullName evidence="7">Arginine repressor</fullName>
    </recommendedName>
</protein>
<comment type="subcellular location">
    <subcellularLocation>
        <location evidence="1 7">Cytoplasm</location>
    </subcellularLocation>
</comment>
<keyword evidence="7" id="KW-0055">Arginine biosynthesis</keyword>
<dbReference type="GO" id="GO:0003700">
    <property type="term" value="F:DNA-binding transcription factor activity"/>
    <property type="evidence" value="ECO:0007669"/>
    <property type="project" value="UniProtKB-UniRule"/>
</dbReference>
<dbReference type="SUPFAM" id="SSF46785">
    <property type="entry name" value="Winged helix' DNA-binding domain"/>
    <property type="match status" value="1"/>
</dbReference>
<evidence type="ECO:0000313" key="11">
    <source>
        <dbReference type="Proteomes" id="UP000010296"/>
    </source>
</evidence>
<comment type="similarity">
    <text evidence="2 7">Belongs to the ArgR family.</text>
</comment>
<feature type="domain" description="Arginine repressor DNA-binding" evidence="8">
    <location>
        <begin position="7"/>
        <end position="73"/>
    </location>
</feature>
<sequence length="161" mass="18393">MQRRTHMRKSERHQVIKRIIQEKTVRTQEELLAELKELNITATQATISRDIRDLKIVKKADKDGLVRFELFTEVSATEEQTDHQELFRQMNEFVTKVDVAQFLTVLHTLPNNAQLLSASLDDYPLPGKVATIAGFDTIVIITKSNDDALAVADFFNQQIAL</sequence>
<keyword evidence="7" id="KW-0678">Repressor</keyword>